<organism evidence="1 2">
    <name type="scientific">Mycobacterium pseudokansasii</name>
    <dbReference type="NCBI Taxonomy" id="2341080"/>
    <lineage>
        <taxon>Bacteria</taxon>
        <taxon>Bacillati</taxon>
        <taxon>Actinomycetota</taxon>
        <taxon>Actinomycetes</taxon>
        <taxon>Mycobacteriales</taxon>
        <taxon>Mycobacteriaceae</taxon>
        <taxon>Mycobacterium</taxon>
    </lineage>
</organism>
<name>A0A498QZ52_9MYCO</name>
<dbReference type="AlphaFoldDB" id="A0A498QZ52"/>
<gene>
    <name evidence="1" type="ORF">LAUMK142_04925</name>
</gene>
<accession>A0A498QZ52</accession>
<keyword evidence="2" id="KW-1185">Reference proteome</keyword>
<evidence type="ECO:0000313" key="2">
    <source>
        <dbReference type="Proteomes" id="UP000268285"/>
    </source>
</evidence>
<evidence type="ECO:0000313" key="1">
    <source>
        <dbReference type="EMBL" id="VBA55038.1"/>
    </source>
</evidence>
<protein>
    <submittedName>
        <fullName evidence="1">Uncharacterized protein</fullName>
    </submittedName>
</protein>
<dbReference type="EMBL" id="UPHU01000001">
    <property type="protein sequence ID" value="VBA55038.1"/>
    <property type="molecule type" value="Genomic_DNA"/>
</dbReference>
<proteinExistence type="predicted"/>
<sequence length="102" mass="10884">MREDGNHLVRNRIRNDVVDSIEVCSYEDAASLASRMLNARPAGSDELWLAGLLAVDGLAALLFAGSPRGNGAGMRWVRSVAALLCDPQYDVSQAIRQAVDGG</sequence>
<reference evidence="1 2" key="1">
    <citation type="submission" date="2018-09" db="EMBL/GenBank/DDBJ databases">
        <authorList>
            <person name="Tagini F."/>
        </authorList>
    </citation>
    <scope>NUCLEOTIDE SEQUENCE [LARGE SCALE GENOMIC DNA]</scope>
    <source>
        <strain evidence="1 2">MK142</strain>
    </source>
</reference>
<dbReference type="Proteomes" id="UP000268285">
    <property type="component" value="Unassembled WGS sequence"/>
</dbReference>